<gene>
    <name evidence="1" type="ORF">TRAPUB_6881</name>
</gene>
<evidence type="ECO:0000313" key="1">
    <source>
        <dbReference type="EMBL" id="OJT02617.1"/>
    </source>
</evidence>
<evidence type="ECO:0000313" key="2">
    <source>
        <dbReference type="Proteomes" id="UP000184267"/>
    </source>
</evidence>
<comment type="caution">
    <text evidence="1">The sequence shown here is derived from an EMBL/GenBank/DDBJ whole genome shotgun (WGS) entry which is preliminary data.</text>
</comment>
<keyword evidence="2" id="KW-1185">Reference proteome</keyword>
<dbReference type="Proteomes" id="UP000184267">
    <property type="component" value="Unassembled WGS sequence"/>
</dbReference>
<name>A0A1M2V505_TRAPU</name>
<dbReference type="AlphaFoldDB" id="A0A1M2V505"/>
<dbReference type="STRING" id="154538.A0A1M2V505"/>
<sequence length="278" mass="31563">MAQSLRASPPLPECNDVLLTRDTLLNVLHDLSTRLLRYFGAPVRLVVHGGAVMVLHPQLACRDSTRDVDYLHRAFETEWMSRGVLDAGARLRKCIRGTARAFKLGADWMNACADVALPMSVDSVYHRPYDPVYVDATSEDNLRMNTIFTAPGLVLIGVSFSWAVALKLVRYQKHDPQDIAHILRLGHRLRKVHWTRSLLESWIMSNCSPMSPSLYSPWQVEATRQKMRHAIGLAFPQPKPQPQPVFQRPAHTQPVFSQPFPQLPFPQPGFRPAIPWVY</sequence>
<accession>A0A1M2V505</accession>
<dbReference type="OrthoDB" id="3141838at2759"/>
<organism evidence="1 2">
    <name type="scientific">Trametes pubescens</name>
    <name type="common">White-rot fungus</name>
    <dbReference type="NCBI Taxonomy" id="154538"/>
    <lineage>
        <taxon>Eukaryota</taxon>
        <taxon>Fungi</taxon>
        <taxon>Dikarya</taxon>
        <taxon>Basidiomycota</taxon>
        <taxon>Agaricomycotina</taxon>
        <taxon>Agaricomycetes</taxon>
        <taxon>Polyporales</taxon>
        <taxon>Polyporaceae</taxon>
        <taxon>Trametes</taxon>
    </lineage>
</organism>
<dbReference type="EMBL" id="MNAD01001660">
    <property type="protein sequence ID" value="OJT02617.1"/>
    <property type="molecule type" value="Genomic_DNA"/>
</dbReference>
<protein>
    <submittedName>
        <fullName evidence="1">Uncharacterized protein</fullName>
    </submittedName>
</protein>
<proteinExistence type="predicted"/>
<dbReference type="OMA" id="DWMNACA"/>
<reference evidence="1 2" key="1">
    <citation type="submission" date="2016-10" db="EMBL/GenBank/DDBJ databases">
        <title>Genome sequence of the basidiomycete white-rot fungus Trametes pubescens.</title>
        <authorList>
            <person name="Makela M.R."/>
            <person name="Granchi Z."/>
            <person name="Peng M."/>
            <person name="De Vries R.P."/>
            <person name="Grigoriev I."/>
            <person name="Riley R."/>
            <person name="Hilden K."/>
        </authorList>
    </citation>
    <scope>NUCLEOTIDE SEQUENCE [LARGE SCALE GENOMIC DNA]</scope>
    <source>
        <strain evidence="1 2">FBCC735</strain>
    </source>
</reference>